<dbReference type="OrthoDB" id="66829at2"/>
<feature type="domain" description="VOC" evidence="1">
    <location>
        <begin position="2"/>
        <end position="125"/>
    </location>
</feature>
<proteinExistence type="predicted"/>
<keyword evidence="2" id="KW-0560">Oxidoreductase</keyword>
<organism evidence="2 3">
    <name type="scientific">Paenibacillus paeoniae</name>
    <dbReference type="NCBI Taxonomy" id="2292705"/>
    <lineage>
        <taxon>Bacteria</taxon>
        <taxon>Bacillati</taxon>
        <taxon>Bacillota</taxon>
        <taxon>Bacilli</taxon>
        <taxon>Bacillales</taxon>
        <taxon>Paenibacillaceae</taxon>
        <taxon>Paenibacillus</taxon>
    </lineage>
</organism>
<dbReference type="InterPro" id="IPR037523">
    <property type="entry name" value="VOC_core"/>
</dbReference>
<dbReference type="AlphaFoldDB" id="A0A371PMX5"/>
<dbReference type="InterPro" id="IPR029068">
    <property type="entry name" value="Glyas_Bleomycin-R_OHBP_Dase"/>
</dbReference>
<dbReference type="EMBL" id="QUBQ01000001">
    <property type="protein sequence ID" value="REK77552.1"/>
    <property type="molecule type" value="Genomic_DNA"/>
</dbReference>
<sequence length="141" mass="16577">MRVNSLYSVIQTEKLQESIRFYHHYFGFQIIFESEWYASLKLAESSLPFELALLDYSHETIPAGFRRSAAGMVLNFEVDDVDREYERLVVEGKLPLERELRDEVFGQRHFIISDPNGILIDIIKIIPPSEEQSGFYQEQVW</sequence>
<comment type="caution">
    <text evidence="2">The sequence shown here is derived from an EMBL/GenBank/DDBJ whole genome shotgun (WGS) entry which is preliminary data.</text>
</comment>
<dbReference type="InterPro" id="IPR004360">
    <property type="entry name" value="Glyas_Fos-R_dOase_dom"/>
</dbReference>
<dbReference type="SUPFAM" id="SSF54593">
    <property type="entry name" value="Glyoxalase/Bleomycin resistance protein/Dihydroxybiphenyl dioxygenase"/>
    <property type="match status" value="1"/>
</dbReference>
<name>A0A371PMX5_9BACL</name>
<dbReference type="Gene3D" id="3.30.720.120">
    <property type="match status" value="1"/>
</dbReference>
<accession>A0A371PMX5</accession>
<dbReference type="Gene3D" id="3.30.720.110">
    <property type="match status" value="1"/>
</dbReference>
<dbReference type="RefSeq" id="WP_116045229.1">
    <property type="nucleotide sequence ID" value="NZ_QUBQ01000001.1"/>
</dbReference>
<protein>
    <submittedName>
        <fullName evidence="2">Glyoxalase/bleomycin resistance/extradiol dioxygenase family protein</fullName>
    </submittedName>
</protein>
<evidence type="ECO:0000313" key="3">
    <source>
        <dbReference type="Proteomes" id="UP000261905"/>
    </source>
</evidence>
<keyword evidence="2" id="KW-0223">Dioxygenase</keyword>
<dbReference type="GO" id="GO:0051213">
    <property type="term" value="F:dioxygenase activity"/>
    <property type="evidence" value="ECO:0007669"/>
    <property type="project" value="UniProtKB-KW"/>
</dbReference>
<reference evidence="2 3" key="1">
    <citation type="submission" date="2018-08" db="EMBL/GenBank/DDBJ databases">
        <title>Paenibacillus sp. M4BSY-1, whole genome shotgun sequence.</title>
        <authorList>
            <person name="Tuo L."/>
        </authorList>
    </citation>
    <scope>NUCLEOTIDE SEQUENCE [LARGE SCALE GENOMIC DNA]</scope>
    <source>
        <strain evidence="2 3">M4BSY-1</strain>
    </source>
</reference>
<keyword evidence="3" id="KW-1185">Reference proteome</keyword>
<dbReference type="Proteomes" id="UP000261905">
    <property type="component" value="Unassembled WGS sequence"/>
</dbReference>
<gene>
    <name evidence="2" type="ORF">DX130_11315</name>
</gene>
<dbReference type="Pfam" id="PF00903">
    <property type="entry name" value="Glyoxalase"/>
    <property type="match status" value="1"/>
</dbReference>
<evidence type="ECO:0000259" key="1">
    <source>
        <dbReference type="PROSITE" id="PS51819"/>
    </source>
</evidence>
<dbReference type="PROSITE" id="PS51819">
    <property type="entry name" value="VOC"/>
    <property type="match status" value="1"/>
</dbReference>
<evidence type="ECO:0000313" key="2">
    <source>
        <dbReference type="EMBL" id="REK77552.1"/>
    </source>
</evidence>